<evidence type="ECO:0000256" key="5">
    <source>
        <dbReference type="ARBA" id="ARBA00022857"/>
    </source>
</evidence>
<proteinExistence type="inferred from homology"/>
<keyword evidence="5" id="KW-0521">NADP</keyword>
<dbReference type="InterPro" id="IPR023753">
    <property type="entry name" value="FAD/NAD-binding_dom"/>
</dbReference>
<dbReference type="GO" id="GO:0004497">
    <property type="term" value="F:monooxygenase activity"/>
    <property type="evidence" value="ECO:0007669"/>
    <property type="project" value="UniProtKB-KW"/>
</dbReference>
<accession>A0A317VDC2</accession>
<dbReference type="Pfam" id="PF07992">
    <property type="entry name" value="Pyr_redox_2"/>
    <property type="match status" value="1"/>
</dbReference>
<dbReference type="Gene3D" id="3.50.50.60">
    <property type="entry name" value="FAD/NAD(P)-binding domain"/>
    <property type="match status" value="2"/>
</dbReference>
<dbReference type="PANTHER" id="PTHR43098:SF3">
    <property type="entry name" value="L-ORNITHINE N(5)-MONOOXYGENASE-RELATED"/>
    <property type="match status" value="1"/>
</dbReference>
<evidence type="ECO:0000259" key="8">
    <source>
        <dbReference type="Pfam" id="PF07992"/>
    </source>
</evidence>
<dbReference type="VEuPathDB" id="FungiDB:BO70DRAFT_389749"/>
<evidence type="ECO:0000313" key="9">
    <source>
        <dbReference type="EMBL" id="PWY71008.1"/>
    </source>
</evidence>
<evidence type="ECO:0000256" key="1">
    <source>
        <dbReference type="ARBA" id="ARBA00001974"/>
    </source>
</evidence>
<evidence type="ECO:0000256" key="6">
    <source>
        <dbReference type="ARBA" id="ARBA00023002"/>
    </source>
</evidence>
<evidence type="ECO:0000256" key="2">
    <source>
        <dbReference type="ARBA" id="ARBA00010139"/>
    </source>
</evidence>
<keyword evidence="4" id="KW-0274">FAD</keyword>
<dbReference type="InterPro" id="IPR050775">
    <property type="entry name" value="FAD-binding_Monooxygenases"/>
</dbReference>
<sequence length="543" mass="61370">MHQTMKPDFDAIVIGGGFGGTRMLYLLRENGFKVRGIERHQGLGGVWHANRYPGARCDSPQPFYQIHDETLVGGWTFSERFPDHHEMREYFRYVDSKWNVSKDFDFGVAVVQASFERDLVWTICLSDGRRMTTRWFIPAVGVASRPSLPEIKGIDQFQGELHHTGDWPLSEVPLQGKRVAVIGTGASGAQVVARIAPEVESLTVYQRTPVVVIPASPESSQDSNPHAVPLTPDETRAAFQRSATSFSGVDYSFQDPESVAIGSPLRDIFNMRLYREGSLGLVWGNFSDIFTNREANKQLYVFWATQTRAKIRDPVKKEILAPSKQPYPIGIKRACFVDNYYESFNRPNVDVVDIREAPLTAITKTGIQRGPSHREFDVIICATGFESQTSGITRLNITGRHGVPLAEAWKTRVTSYLGMTVPGFPNMFYLFGPQGPTVKVNVPTTVECQAQWILSFLKVLRASGVNCCEPTRSAAHEWQEELKRHWEDSLYLGTALWEARNSSDQPEPLWIQGIQKYRQFLQKTQARNFRGFVELRQRDSSVL</sequence>
<evidence type="ECO:0000256" key="3">
    <source>
        <dbReference type="ARBA" id="ARBA00022630"/>
    </source>
</evidence>
<feature type="domain" description="FAD/NAD(P)-binding" evidence="8">
    <location>
        <begin position="10"/>
        <end position="196"/>
    </location>
</feature>
<protein>
    <submittedName>
        <fullName evidence="9">FAD/NAD(P)-binding domain-containing protein</fullName>
    </submittedName>
</protein>
<organism evidence="9 10">
    <name type="scientific">Aspergillus heteromorphus CBS 117.55</name>
    <dbReference type="NCBI Taxonomy" id="1448321"/>
    <lineage>
        <taxon>Eukaryota</taxon>
        <taxon>Fungi</taxon>
        <taxon>Dikarya</taxon>
        <taxon>Ascomycota</taxon>
        <taxon>Pezizomycotina</taxon>
        <taxon>Eurotiomycetes</taxon>
        <taxon>Eurotiomycetidae</taxon>
        <taxon>Eurotiales</taxon>
        <taxon>Aspergillaceae</taxon>
        <taxon>Aspergillus</taxon>
        <taxon>Aspergillus subgen. Circumdati</taxon>
    </lineage>
</organism>
<dbReference type="SUPFAM" id="SSF51905">
    <property type="entry name" value="FAD/NAD(P)-binding domain"/>
    <property type="match status" value="3"/>
</dbReference>
<dbReference type="Proteomes" id="UP000247233">
    <property type="component" value="Unassembled WGS sequence"/>
</dbReference>
<evidence type="ECO:0000313" key="10">
    <source>
        <dbReference type="Proteomes" id="UP000247233"/>
    </source>
</evidence>
<dbReference type="EMBL" id="MSFL01000029">
    <property type="protein sequence ID" value="PWY71008.1"/>
    <property type="molecule type" value="Genomic_DNA"/>
</dbReference>
<reference evidence="9 10" key="1">
    <citation type="submission" date="2016-12" db="EMBL/GenBank/DDBJ databases">
        <title>The genomes of Aspergillus section Nigri reveals drivers in fungal speciation.</title>
        <authorList>
            <consortium name="DOE Joint Genome Institute"/>
            <person name="Vesth T.C."/>
            <person name="Nybo J."/>
            <person name="Theobald S."/>
            <person name="Brandl J."/>
            <person name="Frisvad J.C."/>
            <person name="Nielsen K.F."/>
            <person name="Lyhne E.K."/>
            <person name="Kogle M.E."/>
            <person name="Kuo A."/>
            <person name="Riley R."/>
            <person name="Clum A."/>
            <person name="Nolan M."/>
            <person name="Lipzen A."/>
            <person name="Salamov A."/>
            <person name="Henrissat B."/>
            <person name="Wiebenga A."/>
            <person name="De Vries R.P."/>
            <person name="Grigoriev I.V."/>
            <person name="Mortensen U.H."/>
            <person name="Andersen M.R."/>
            <person name="Baker S.E."/>
        </authorList>
    </citation>
    <scope>NUCLEOTIDE SEQUENCE [LARGE SCALE GENOMIC DNA]</scope>
    <source>
        <strain evidence="9 10">CBS 117.55</strain>
    </source>
</reference>
<dbReference type="PANTHER" id="PTHR43098">
    <property type="entry name" value="L-ORNITHINE N(5)-MONOOXYGENASE-RELATED"/>
    <property type="match status" value="1"/>
</dbReference>
<keyword evidence="10" id="KW-1185">Reference proteome</keyword>
<keyword evidence="6" id="KW-0560">Oxidoreductase</keyword>
<dbReference type="AlphaFoldDB" id="A0A317VDC2"/>
<dbReference type="InterPro" id="IPR036188">
    <property type="entry name" value="FAD/NAD-bd_sf"/>
</dbReference>
<comment type="similarity">
    <text evidence="2">Belongs to the FAD-binding monooxygenase family.</text>
</comment>
<comment type="caution">
    <text evidence="9">The sequence shown here is derived from an EMBL/GenBank/DDBJ whole genome shotgun (WGS) entry which is preliminary data.</text>
</comment>
<comment type="cofactor">
    <cofactor evidence="1">
        <name>FAD</name>
        <dbReference type="ChEBI" id="CHEBI:57692"/>
    </cofactor>
</comment>
<dbReference type="STRING" id="1448321.A0A317VDC2"/>
<dbReference type="GeneID" id="37068339"/>
<dbReference type="RefSeq" id="XP_025396110.1">
    <property type="nucleotide sequence ID" value="XM_025546102.1"/>
</dbReference>
<dbReference type="OrthoDB" id="66881at2759"/>
<name>A0A317VDC2_9EURO</name>
<evidence type="ECO:0000256" key="7">
    <source>
        <dbReference type="ARBA" id="ARBA00023033"/>
    </source>
</evidence>
<keyword evidence="7" id="KW-0503">Monooxygenase</keyword>
<evidence type="ECO:0000256" key="4">
    <source>
        <dbReference type="ARBA" id="ARBA00022827"/>
    </source>
</evidence>
<gene>
    <name evidence="9" type="ORF">BO70DRAFT_389749</name>
</gene>
<keyword evidence="3" id="KW-0285">Flavoprotein</keyword>